<organism evidence="5 6">
    <name type="scientific">Sphaerisporangium flaviroseum</name>
    <dbReference type="NCBI Taxonomy" id="509199"/>
    <lineage>
        <taxon>Bacteria</taxon>
        <taxon>Bacillati</taxon>
        <taxon>Actinomycetota</taxon>
        <taxon>Actinomycetes</taxon>
        <taxon>Streptosporangiales</taxon>
        <taxon>Streptosporangiaceae</taxon>
        <taxon>Sphaerisporangium</taxon>
    </lineage>
</organism>
<dbReference type="Proteomes" id="UP001500888">
    <property type="component" value="Unassembled WGS sequence"/>
</dbReference>
<dbReference type="EMBL" id="BAAAZR010000010">
    <property type="protein sequence ID" value="GAA3819178.1"/>
    <property type="molecule type" value="Genomic_DNA"/>
</dbReference>
<evidence type="ECO:0000259" key="4">
    <source>
        <dbReference type="PROSITE" id="PS50995"/>
    </source>
</evidence>
<dbReference type="InterPro" id="IPR023187">
    <property type="entry name" value="Tscrpt_reg_MarR-type_CS"/>
</dbReference>
<evidence type="ECO:0000256" key="1">
    <source>
        <dbReference type="ARBA" id="ARBA00023015"/>
    </source>
</evidence>
<dbReference type="Pfam" id="PF01047">
    <property type="entry name" value="MarR"/>
    <property type="match status" value="1"/>
</dbReference>
<dbReference type="PROSITE" id="PS01117">
    <property type="entry name" value="HTH_MARR_1"/>
    <property type="match status" value="1"/>
</dbReference>
<name>A0ABP7IIC6_9ACTN</name>
<dbReference type="Gene3D" id="1.10.10.10">
    <property type="entry name" value="Winged helix-like DNA-binding domain superfamily/Winged helix DNA-binding domain"/>
    <property type="match status" value="1"/>
</dbReference>
<proteinExistence type="predicted"/>
<keyword evidence="3" id="KW-0804">Transcription</keyword>
<dbReference type="SMART" id="SM00347">
    <property type="entry name" value="HTH_MARR"/>
    <property type="match status" value="1"/>
</dbReference>
<keyword evidence="1" id="KW-0805">Transcription regulation</keyword>
<gene>
    <name evidence="5" type="ORF">GCM10022226_44590</name>
</gene>
<dbReference type="SUPFAM" id="SSF46785">
    <property type="entry name" value="Winged helix' DNA-binding domain"/>
    <property type="match status" value="1"/>
</dbReference>
<keyword evidence="6" id="KW-1185">Reference proteome</keyword>
<dbReference type="PROSITE" id="PS50995">
    <property type="entry name" value="HTH_MARR_2"/>
    <property type="match status" value="1"/>
</dbReference>
<reference evidence="6" key="1">
    <citation type="journal article" date="2019" name="Int. J. Syst. Evol. Microbiol.">
        <title>The Global Catalogue of Microorganisms (GCM) 10K type strain sequencing project: providing services to taxonomists for standard genome sequencing and annotation.</title>
        <authorList>
            <consortium name="The Broad Institute Genomics Platform"/>
            <consortium name="The Broad Institute Genome Sequencing Center for Infectious Disease"/>
            <person name="Wu L."/>
            <person name="Ma J."/>
        </authorList>
    </citation>
    <scope>NUCLEOTIDE SEQUENCE [LARGE SCALE GENOMIC DNA]</scope>
    <source>
        <strain evidence="6">JCM 16908</strain>
    </source>
</reference>
<dbReference type="PANTHER" id="PTHR42756">
    <property type="entry name" value="TRANSCRIPTIONAL REGULATOR, MARR"/>
    <property type="match status" value="1"/>
</dbReference>
<evidence type="ECO:0000256" key="2">
    <source>
        <dbReference type="ARBA" id="ARBA00023125"/>
    </source>
</evidence>
<evidence type="ECO:0000313" key="5">
    <source>
        <dbReference type="EMBL" id="GAA3819178.1"/>
    </source>
</evidence>
<dbReference type="InterPro" id="IPR036388">
    <property type="entry name" value="WH-like_DNA-bd_sf"/>
</dbReference>
<protein>
    <recommendedName>
        <fullName evidence="4">HTH marR-type domain-containing protein</fullName>
    </recommendedName>
</protein>
<sequence>MKVDEREELIARIGEAQHALGRIFAHDRSMPLLAVNLTMQQLKVALILASRGSVSGQELAHTLGTGLGTVTGIVDRLVAQGLVTRREDPSDRRIRRVELSDAGRRMTEELADAGLASYRVLLDRLDLDTLRQLEDVMQKLRAAAAELYGTWC</sequence>
<dbReference type="InterPro" id="IPR036390">
    <property type="entry name" value="WH_DNA-bd_sf"/>
</dbReference>
<evidence type="ECO:0000256" key="3">
    <source>
        <dbReference type="ARBA" id="ARBA00023163"/>
    </source>
</evidence>
<feature type="domain" description="HTH marR-type" evidence="4">
    <location>
        <begin position="6"/>
        <end position="142"/>
    </location>
</feature>
<accession>A0ABP7IIC6</accession>
<keyword evidence="2" id="KW-0238">DNA-binding</keyword>
<dbReference type="InterPro" id="IPR000835">
    <property type="entry name" value="HTH_MarR-typ"/>
</dbReference>
<dbReference type="PRINTS" id="PR00598">
    <property type="entry name" value="HTHMARR"/>
</dbReference>
<dbReference type="PANTHER" id="PTHR42756:SF1">
    <property type="entry name" value="TRANSCRIPTIONAL REPRESSOR OF EMRAB OPERON"/>
    <property type="match status" value="1"/>
</dbReference>
<comment type="caution">
    <text evidence="5">The sequence shown here is derived from an EMBL/GenBank/DDBJ whole genome shotgun (WGS) entry which is preliminary data.</text>
</comment>
<evidence type="ECO:0000313" key="6">
    <source>
        <dbReference type="Proteomes" id="UP001500888"/>
    </source>
</evidence>